<dbReference type="InterPro" id="IPR000260">
    <property type="entry name" value="NADH4_N"/>
</dbReference>
<dbReference type="GO" id="GO:0048039">
    <property type="term" value="F:ubiquinone binding"/>
    <property type="evidence" value="ECO:0007669"/>
    <property type="project" value="TreeGrafter"/>
</dbReference>
<reference evidence="9" key="1">
    <citation type="submission" date="2018-05" db="EMBL/GenBank/DDBJ databases">
        <authorList>
            <person name="Lanie J.A."/>
            <person name="Ng W.-L."/>
            <person name="Kazmierczak K.M."/>
            <person name="Andrzejewski T.M."/>
            <person name="Davidsen T.M."/>
            <person name="Wayne K.J."/>
            <person name="Tettelin H."/>
            <person name="Glass J.I."/>
            <person name="Rusch D."/>
            <person name="Podicherti R."/>
            <person name="Tsui H.-C.T."/>
            <person name="Winkler M.E."/>
        </authorList>
    </citation>
    <scope>NUCLEOTIDE SEQUENCE</scope>
</reference>
<organism evidence="9">
    <name type="scientific">marine metagenome</name>
    <dbReference type="NCBI Taxonomy" id="408172"/>
    <lineage>
        <taxon>unclassified sequences</taxon>
        <taxon>metagenomes</taxon>
        <taxon>ecological metagenomes</taxon>
    </lineage>
</organism>
<protein>
    <recommendedName>
        <fullName evidence="10">NADH:quinone oxidoreductase/Mrp antiporter membrane subunit domain-containing protein</fullName>
    </recommendedName>
</protein>
<gene>
    <name evidence="9" type="ORF">METZ01_LOCUS500511</name>
</gene>
<dbReference type="EMBL" id="UINC01219951">
    <property type="protein sequence ID" value="SVE47657.1"/>
    <property type="molecule type" value="Genomic_DNA"/>
</dbReference>
<dbReference type="PANTHER" id="PTHR43507">
    <property type="entry name" value="NADH-UBIQUINONE OXIDOREDUCTASE CHAIN 4"/>
    <property type="match status" value="1"/>
</dbReference>
<feature type="domain" description="NADH:ubiquinone oxidoreductase chain 4 N-terminal" evidence="8">
    <location>
        <begin position="9"/>
        <end position="119"/>
    </location>
</feature>
<feature type="non-terminal residue" evidence="9">
    <location>
        <position position="177"/>
    </location>
</feature>
<dbReference type="AlphaFoldDB" id="A0A383DT12"/>
<feature type="transmembrane region" description="Helical" evidence="6">
    <location>
        <begin position="29"/>
        <end position="50"/>
    </location>
</feature>
<keyword evidence="1 6" id="KW-0812">Transmembrane</keyword>
<dbReference type="GO" id="GO:0003954">
    <property type="term" value="F:NADH dehydrogenase activity"/>
    <property type="evidence" value="ECO:0007669"/>
    <property type="project" value="TreeGrafter"/>
</dbReference>
<name>A0A383DT12_9ZZZZ</name>
<evidence type="ECO:0000256" key="2">
    <source>
        <dbReference type="ARBA" id="ARBA00022967"/>
    </source>
</evidence>
<dbReference type="PANTHER" id="PTHR43507:SF1">
    <property type="entry name" value="NADH-UBIQUINONE OXIDOREDUCTASE CHAIN 4"/>
    <property type="match status" value="1"/>
</dbReference>
<evidence type="ECO:0000259" key="7">
    <source>
        <dbReference type="Pfam" id="PF00361"/>
    </source>
</evidence>
<dbReference type="Pfam" id="PF00361">
    <property type="entry name" value="Proton_antipo_M"/>
    <property type="match status" value="1"/>
</dbReference>
<keyword evidence="2" id="KW-1278">Translocase</keyword>
<dbReference type="GO" id="GO:0015990">
    <property type="term" value="P:electron transport coupled proton transport"/>
    <property type="evidence" value="ECO:0007669"/>
    <property type="project" value="TreeGrafter"/>
</dbReference>
<feature type="domain" description="NADH:quinone oxidoreductase/Mrp antiporter transmembrane" evidence="7">
    <location>
        <begin position="129"/>
        <end position="177"/>
    </location>
</feature>
<dbReference type="Pfam" id="PF01059">
    <property type="entry name" value="Oxidored_q5_N"/>
    <property type="match status" value="1"/>
</dbReference>
<evidence type="ECO:0000256" key="1">
    <source>
        <dbReference type="ARBA" id="ARBA00022692"/>
    </source>
</evidence>
<dbReference type="PRINTS" id="PR01437">
    <property type="entry name" value="NUOXDRDTASE4"/>
</dbReference>
<feature type="transmembrane region" description="Helical" evidence="6">
    <location>
        <begin position="133"/>
        <end position="152"/>
    </location>
</feature>
<evidence type="ECO:0000256" key="4">
    <source>
        <dbReference type="ARBA" id="ARBA00023027"/>
    </source>
</evidence>
<keyword evidence="4" id="KW-0520">NAD</keyword>
<dbReference type="InterPro" id="IPR001750">
    <property type="entry name" value="ND/Mrp_TM"/>
</dbReference>
<keyword evidence="3 6" id="KW-1133">Transmembrane helix</keyword>
<dbReference type="GO" id="GO:0008137">
    <property type="term" value="F:NADH dehydrogenase (ubiquinone) activity"/>
    <property type="evidence" value="ECO:0007669"/>
    <property type="project" value="InterPro"/>
</dbReference>
<evidence type="ECO:0000259" key="8">
    <source>
        <dbReference type="Pfam" id="PF01059"/>
    </source>
</evidence>
<feature type="transmembrane region" description="Helical" evidence="6">
    <location>
        <begin position="82"/>
        <end position="102"/>
    </location>
</feature>
<feature type="transmembrane region" description="Helical" evidence="6">
    <location>
        <begin position="6"/>
        <end position="22"/>
    </location>
</feature>
<evidence type="ECO:0000256" key="3">
    <source>
        <dbReference type="ARBA" id="ARBA00022989"/>
    </source>
</evidence>
<evidence type="ECO:0008006" key="10">
    <source>
        <dbReference type="Google" id="ProtNLM"/>
    </source>
</evidence>
<accession>A0A383DT12</accession>
<evidence type="ECO:0000256" key="5">
    <source>
        <dbReference type="ARBA" id="ARBA00023136"/>
    </source>
</evidence>
<keyword evidence="5 6" id="KW-0472">Membrane</keyword>
<dbReference type="InterPro" id="IPR003918">
    <property type="entry name" value="NADH_UbQ_OxRdtase"/>
</dbReference>
<evidence type="ECO:0000313" key="9">
    <source>
        <dbReference type="EMBL" id="SVE47657.1"/>
    </source>
</evidence>
<feature type="transmembrane region" description="Helical" evidence="6">
    <location>
        <begin position="109"/>
        <end position="127"/>
    </location>
</feature>
<evidence type="ECO:0000256" key="6">
    <source>
        <dbReference type="SAM" id="Phobius"/>
    </source>
</evidence>
<sequence>MDSILSLLIWLPILGAILVLLIGNNRISIARWVSVSISILVFVLSVTLFLDFDTSTSAMQFVEKASWIGQFNVFYHLGIDGISMPLIILTTFSTVLVIIAGWEVIKNRVADYMAAFLMMEGLIIGVFSSMDSMLFYVFWEASLIPMLLIIGVWGGQNRVYASIKFFLYTLFGSVFML</sequence>
<proteinExistence type="predicted"/>
<dbReference type="GO" id="GO:0042773">
    <property type="term" value="P:ATP synthesis coupled electron transport"/>
    <property type="evidence" value="ECO:0007669"/>
    <property type="project" value="InterPro"/>
</dbReference>